<evidence type="ECO:0000313" key="2">
    <source>
        <dbReference type="Proteomes" id="UP000055316"/>
    </source>
</evidence>
<evidence type="ECO:0000313" key="1">
    <source>
        <dbReference type="EMBL" id="BAR81190.1"/>
    </source>
</evidence>
<sequence length="56" mass="6291">MENEVKKRTDLIGLTGSVTRNLTIIDAQEYPTGVSVRVSDNMGEEYNMDLEDVDLD</sequence>
<proteinExistence type="predicted"/>
<dbReference type="AlphaFoldDB" id="A0A9W4ERQ7"/>
<dbReference type="RefSeq" id="WP_165365583.1">
    <property type="nucleotide sequence ID" value="NZ_AP014864.1"/>
</dbReference>
<organism evidence="1 2">
    <name type="scientific">Bacillus thuringiensis subsp. tolworthi</name>
    <dbReference type="NCBI Taxonomy" id="1442"/>
    <lineage>
        <taxon>Bacteria</taxon>
        <taxon>Bacillati</taxon>
        <taxon>Bacillota</taxon>
        <taxon>Bacilli</taxon>
        <taxon>Bacillales</taxon>
        <taxon>Bacillaceae</taxon>
        <taxon>Bacillus</taxon>
        <taxon>Bacillus cereus group</taxon>
    </lineage>
</organism>
<dbReference type="Proteomes" id="UP000055316">
    <property type="component" value="Chromosome"/>
</dbReference>
<accession>A0A9W4ERQ7</accession>
<reference evidence="1 2" key="1">
    <citation type="submission" date="2015-05" db="EMBL/GenBank/DDBJ databases">
        <title>Whole genome sequence of Bacillus thuringiensis serovar tolworthi Pasteur Institute Standard strain.</title>
        <authorList>
            <person name="Kanda K."/>
            <person name="Nakashima K."/>
            <person name="Nagano Y."/>
        </authorList>
    </citation>
    <scope>NUCLEOTIDE SEQUENCE [LARGE SCALE GENOMIC DNA]</scope>
    <source>
        <strain evidence="1 2">Pasteur Institute Standard strain</strain>
    </source>
</reference>
<name>A0A9W4ERQ7_BACTO</name>
<protein>
    <submittedName>
        <fullName evidence="1">Uncharacterized protein</fullName>
    </submittedName>
</protein>
<gene>
    <name evidence="1" type="ORF">KNN_00313</name>
</gene>
<dbReference type="EMBL" id="AP014864">
    <property type="protein sequence ID" value="BAR81190.1"/>
    <property type="molecule type" value="Genomic_DNA"/>
</dbReference>